<gene>
    <name evidence="1" type="ORF">MN210_18715</name>
</gene>
<evidence type="ECO:0008006" key="3">
    <source>
        <dbReference type="Google" id="ProtNLM"/>
    </source>
</evidence>
<proteinExistence type="predicted"/>
<dbReference type="AlphaFoldDB" id="A0AAU6PU54"/>
<evidence type="ECO:0000313" key="2">
    <source>
        <dbReference type="Proteomes" id="UP000829560"/>
    </source>
</evidence>
<evidence type="ECO:0000313" key="1">
    <source>
        <dbReference type="EMBL" id="WXX23818.1"/>
    </source>
</evidence>
<reference evidence="1" key="1">
    <citation type="submission" date="2024-03" db="EMBL/GenBank/DDBJ databases">
        <title>Psychrobacter raelis sp. nov. isolated from a dog with peritonitis.</title>
        <authorList>
            <person name="Schiavone A."/>
            <person name="Manzulli V."/>
            <person name="Camarda A."/>
            <person name="Cafiero M.A."/>
            <person name="Vasco I."/>
            <person name="Marino L."/>
            <person name="Pennuzzi G."/>
            <person name="Serrecchia L."/>
            <person name="Galante D."/>
            <person name="Pugliese N."/>
        </authorList>
    </citation>
    <scope>NUCLEOTIDE SEQUENCE</scope>
    <source>
        <strain evidence="1">PraFG1</strain>
    </source>
</reference>
<dbReference type="RefSeq" id="WP_338411981.1">
    <property type="nucleotide sequence ID" value="NZ_CP093310.2"/>
</dbReference>
<accession>A0AAU6PU54</accession>
<protein>
    <recommendedName>
        <fullName evidence="3">ATP-binding protein</fullName>
    </recommendedName>
</protein>
<dbReference type="EMBL" id="CP093310">
    <property type="protein sequence ID" value="WXX23818.1"/>
    <property type="molecule type" value="Genomic_DNA"/>
</dbReference>
<sequence>MNDIQLIQLEDKLATVMRIATQIDSCSPDTIDKLIDAYRKIKLSRLLLSETFVAIAGTQGAGKTTLLSSIYNASDWLQANSGRGEQIPVFVYEDATIDEIKGVQVIYNSEIQKEYERECSKQDFQNSITYWNYKPNENERVLYVKLRVPVVYNFTFSWVLLPGYENENYKNSVWQRFMRYVLAHSIGVVLVTREERLAHNQSDILEDLKGSAGSHKPIIAITRSEGIRNNEEKKSDLINRATEVYEVEDDKIVFTGIDFENWKDDFSDTVVSIIKQDLQVEQEKRNTILDVIDGDLTFISDELQSLAVDSDIQNDSQQKAVENILDHFNKSSAKYKKELEDKLLSHTKDLVDKAITNANNDFENEETGVANNAKILLKKITFKNNEVDDKRKNRVLKYFPSEEIMRSNLKAINQTSESRLNLKLDNHAEKLLNYSDEKTEDFEDSVIDNKAIINSGLNTLLRRNSLSSQDSAKNAIMKALDYLPALAMEYSRIVQASSLADSEESNKLSDKIKTVNFNHHDLEDLLNYVTKDIKTTSESAKAVMGIVGSLVGLDMADGKLDGEINYKSHSDNDTDNGAKSKDSLDYLTKASVLGTRMAGMAVAIGAVAYTSYKVSNTVALADKSHREFIGLYANQIGQQNISMVLQQYDKHMEKLSEFLRQNLEEMYCVNNTDQKHQLMVALKQLKLIRKDVRRAIKNDQLNLV</sequence>
<dbReference type="InterPro" id="IPR027417">
    <property type="entry name" value="P-loop_NTPase"/>
</dbReference>
<dbReference type="SUPFAM" id="SSF52540">
    <property type="entry name" value="P-loop containing nucleoside triphosphate hydrolases"/>
    <property type="match status" value="1"/>
</dbReference>
<keyword evidence="2" id="KW-1185">Reference proteome</keyword>
<dbReference type="KEGG" id="prae:MN210_18715"/>
<dbReference type="Proteomes" id="UP000829560">
    <property type="component" value="Chromosome"/>
</dbReference>
<organism evidence="1 2">
    <name type="scientific">Psychrobacter raelei</name>
    <dbReference type="NCBI Taxonomy" id="2565531"/>
    <lineage>
        <taxon>Bacteria</taxon>
        <taxon>Pseudomonadati</taxon>
        <taxon>Pseudomonadota</taxon>
        <taxon>Gammaproteobacteria</taxon>
        <taxon>Moraxellales</taxon>
        <taxon>Moraxellaceae</taxon>
        <taxon>Psychrobacter</taxon>
    </lineage>
</organism>
<name>A0AAU6PU54_9GAMM</name>